<name>A0ABR4NWV2_9SACH</name>
<feature type="chain" id="PRO_5046735223" evidence="1">
    <location>
        <begin position="22"/>
        <end position="548"/>
    </location>
</feature>
<dbReference type="InterPro" id="IPR024338">
    <property type="entry name" value="MID1/Yam8"/>
</dbReference>
<dbReference type="Gene3D" id="1.10.2000.10">
    <property type="entry name" value="Frizzled cysteine-rich domain"/>
    <property type="match status" value="1"/>
</dbReference>
<feature type="signal peptide" evidence="1">
    <location>
        <begin position="1"/>
        <end position="21"/>
    </location>
</feature>
<dbReference type="Proteomes" id="UP001623330">
    <property type="component" value="Unassembled WGS sequence"/>
</dbReference>
<comment type="caution">
    <text evidence="2">The sequence shown here is derived from an EMBL/GenBank/DDBJ whole genome shotgun (WGS) entry which is preliminary data.</text>
</comment>
<keyword evidence="1" id="KW-0732">Signal</keyword>
<dbReference type="EMBL" id="JBEVYD010000005">
    <property type="protein sequence ID" value="KAL3233148.1"/>
    <property type="molecule type" value="Genomic_DNA"/>
</dbReference>
<evidence type="ECO:0000313" key="2">
    <source>
        <dbReference type="EMBL" id="KAL3233148.1"/>
    </source>
</evidence>
<dbReference type="Pfam" id="PF12929">
    <property type="entry name" value="Mid1"/>
    <property type="match status" value="1"/>
</dbReference>
<protein>
    <submittedName>
        <fullName evidence="2">Stretch-activated cation channel MID1</fullName>
    </submittedName>
</protein>
<keyword evidence="3" id="KW-1185">Reference proteome</keyword>
<dbReference type="PANTHER" id="PTHR39142">
    <property type="entry name" value="MID1P"/>
    <property type="match status" value="1"/>
</dbReference>
<evidence type="ECO:0000256" key="1">
    <source>
        <dbReference type="SAM" id="SignalP"/>
    </source>
</evidence>
<dbReference type="PANTHER" id="PTHR39142:SF1">
    <property type="entry name" value="AEL197CP"/>
    <property type="match status" value="1"/>
</dbReference>
<sequence>MRGGMFLRYLMWLQMLVAVNAVFTVDNSTKHFWNKWIRRDDDDMDDTMPNTSGGTIINSNNIYEWTPIIAEMTPAKVDNYIFAINSESTGLGFAPSYEILIFLSGNVCNQPNNSSRIQLRVFYSFDETVLTNYTAGQFQTFSNGYLEGLQISPVDDAANGTSKNSHLYVSVRLWDIENDVELPADDPFLETLNSTTWNYRLSISENDLVYQWDSRSWLVVMDTDDTSALISTGNVTDDAKSYYNYTIYDPTLYDLYVYSYDEYINFVNNTELSLCSIKNGNYIVSSTNSTTALAPLSMLKETSLMIQKRIADTPTGVTEQFYITGLNQSTTYAAFLTKKIGKGTNISDVGGVLFNVEFFTTKSSSACSLIFGLDFCKDNAYAVPSSKFSNNNKSQLAIEYDNIANALYANFSKALELVSCDAHLDARYSPIRTCSDCAKSYRDWICAVSIPRCSVASSDYYIYRDKNSNRNSYLDTYIKPVDNYYEILPCIDMCYSIVRDCPSVFGFGCPSEDDNSELLLQSYNIYKKVNGLETCNFIGNTSELTIHK</sequence>
<reference evidence="2 3" key="1">
    <citation type="submission" date="2024-05" db="EMBL/GenBank/DDBJ databases">
        <title>Long read based assembly of the Candida bracarensis genome reveals expanded adhesin content.</title>
        <authorList>
            <person name="Marcet-Houben M."/>
            <person name="Ksiezopolska E."/>
            <person name="Gabaldon T."/>
        </authorList>
    </citation>
    <scope>NUCLEOTIDE SEQUENCE [LARGE SCALE GENOMIC DNA]</scope>
    <source>
        <strain evidence="2 3">CBM6</strain>
    </source>
</reference>
<organism evidence="2 3">
    <name type="scientific">Nakaseomyces bracarensis</name>
    <dbReference type="NCBI Taxonomy" id="273131"/>
    <lineage>
        <taxon>Eukaryota</taxon>
        <taxon>Fungi</taxon>
        <taxon>Dikarya</taxon>
        <taxon>Ascomycota</taxon>
        <taxon>Saccharomycotina</taxon>
        <taxon>Saccharomycetes</taxon>
        <taxon>Saccharomycetales</taxon>
        <taxon>Saccharomycetaceae</taxon>
        <taxon>Nakaseomyces</taxon>
    </lineage>
</organism>
<proteinExistence type="predicted"/>
<dbReference type="InterPro" id="IPR036790">
    <property type="entry name" value="Frizzled_dom_sf"/>
</dbReference>
<accession>A0ABR4NWV2</accession>
<evidence type="ECO:0000313" key="3">
    <source>
        <dbReference type="Proteomes" id="UP001623330"/>
    </source>
</evidence>
<gene>
    <name evidence="2" type="ORF">RNJ44_05064</name>
</gene>